<evidence type="ECO:0000259" key="1">
    <source>
        <dbReference type="Pfam" id="PF01869"/>
    </source>
</evidence>
<dbReference type="CDD" id="cd24007">
    <property type="entry name" value="ASKHA_NBD_eukNAGK-like"/>
    <property type="match status" value="1"/>
</dbReference>
<reference evidence="2 3" key="1">
    <citation type="journal article" date="2013" name="Genome Announc.">
        <title>Draft Genome Sequence of the Cellulolytic, Mesophilic, Anaerobic Bacterium Clostridium termitidis Strain CT1112 (DSM 5398).</title>
        <authorList>
            <person name="Lal S."/>
            <person name="Ramachandran U."/>
            <person name="Zhang X."/>
            <person name="Munir R."/>
            <person name="Sparling R."/>
            <person name="Levin D.B."/>
        </authorList>
    </citation>
    <scope>NUCLEOTIDE SEQUENCE [LARGE SCALE GENOMIC DNA]</scope>
    <source>
        <strain evidence="2 3">CT1112</strain>
    </source>
</reference>
<dbReference type="STRING" id="1195236.CTER_2852"/>
<dbReference type="PATRIC" id="fig|1195236.3.peg.3173"/>
<dbReference type="Gene3D" id="3.30.420.40">
    <property type="match status" value="2"/>
</dbReference>
<keyword evidence="2" id="KW-0418">Kinase</keyword>
<comment type="caution">
    <text evidence="2">The sequence shown here is derived from an EMBL/GenBank/DDBJ whole genome shotgun (WGS) entry which is preliminary data.</text>
</comment>
<accession>S0FI46</accession>
<proteinExistence type="predicted"/>
<dbReference type="GO" id="GO:0016301">
    <property type="term" value="F:kinase activity"/>
    <property type="evidence" value="ECO:0007669"/>
    <property type="project" value="UniProtKB-KW"/>
</dbReference>
<name>S0FI46_RUMCE</name>
<gene>
    <name evidence="2" type="ORF">CTER_2852</name>
</gene>
<protein>
    <submittedName>
        <fullName evidence="2">Putative N-acetylglucosamine kinase</fullName>
    </submittedName>
</protein>
<dbReference type="eggNOG" id="COG2971">
    <property type="taxonomic scope" value="Bacteria"/>
</dbReference>
<dbReference type="InterPro" id="IPR052519">
    <property type="entry name" value="Euk-type_GlcNAc_Kinase"/>
</dbReference>
<dbReference type="Proteomes" id="UP000014155">
    <property type="component" value="Unassembled WGS sequence"/>
</dbReference>
<dbReference type="EMBL" id="AORV01000040">
    <property type="protein sequence ID" value="EMS71262.1"/>
    <property type="molecule type" value="Genomic_DNA"/>
</dbReference>
<dbReference type="PANTHER" id="PTHR43190:SF3">
    <property type="entry name" value="N-ACETYL-D-GLUCOSAMINE KINASE"/>
    <property type="match status" value="1"/>
</dbReference>
<dbReference type="InterPro" id="IPR043129">
    <property type="entry name" value="ATPase_NBD"/>
</dbReference>
<dbReference type="Pfam" id="PF01869">
    <property type="entry name" value="BcrAD_BadFG"/>
    <property type="match status" value="1"/>
</dbReference>
<evidence type="ECO:0000313" key="3">
    <source>
        <dbReference type="Proteomes" id="UP000014155"/>
    </source>
</evidence>
<evidence type="ECO:0000313" key="2">
    <source>
        <dbReference type="EMBL" id="EMS71262.1"/>
    </source>
</evidence>
<keyword evidence="2" id="KW-0808">Transferase</keyword>
<dbReference type="RefSeq" id="WP_004626783.1">
    <property type="nucleotide sequence ID" value="NZ_AORV01000040.1"/>
</dbReference>
<dbReference type="SUPFAM" id="SSF53067">
    <property type="entry name" value="Actin-like ATPase domain"/>
    <property type="match status" value="2"/>
</dbReference>
<feature type="domain" description="ATPase BadF/BadG/BcrA/BcrD type" evidence="1">
    <location>
        <begin position="6"/>
        <end position="302"/>
    </location>
</feature>
<dbReference type="AlphaFoldDB" id="S0FI46"/>
<dbReference type="InterPro" id="IPR002731">
    <property type="entry name" value="ATPase_BadF"/>
</dbReference>
<dbReference type="PANTHER" id="PTHR43190">
    <property type="entry name" value="N-ACETYL-D-GLUCOSAMINE KINASE"/>
    <property type="match status" value="1"/>
</dbReference>
<keyword evidence="3" id="KW-1185">Reference proteome</keyword>
<organism evidence="2 3">
    <name type="scientific">Ruminiclostridium cellobioparum subsp. termitidis CT1112</name>
    <dbReference type="NCBI Taxonomy" id="1195236"/>
    <lineage>
        <taxon>Bacteria</taxon>
        <taxon>Bacillati</taxon>
        <taxon>Bacillota</taxon>
        <taxon>Clostridia</taxon>
        <taxon>Eubacteriales</taxon>
        <taxon>Oscillospiraceae</taxon>
        <taxon>Ruminiclostridium</taxon>
    </lineage>
</organism>
<sequence>MAYVAGIDGGATKTRCLVGDTNGNILGDYTLGASNHQTAGKSQARAVINEVYKGALEKAKLKTEDMKYVYLGLSGADLPSDFEFLNKLCRDIFQAGTFKVVNDAWIGMRSGLKGTWGAVSICGTGSNAGACSPDGRRTILSALSYELGNYGGGGHITEKALHHAFRAHEGTGRGTALVTEIPPLFGVDNMEDLLTRFYPKRLVREEELKSVPPLVFRLANARDCVCQKLLIDMGHVIGEMIFGVIKKLGMENLEVPVVLGGSVYRGDNPLLIDELTTTVHREVPKAYFIVPALPPAAGAFLSALDSIGIKPGPDIYHKLEKYFT</sequence>